<feature type="compositionally biased region" description="Basic and acidic residues" evidence="6">
    <location>
        <begin position="418"/>
        <end position="427"/>
    </location>
</feature>
<feature type="region of interest" description="Disordered" evidence="6">
    <location>
        <begin position="406"/>
        <end position="427"/>
    </location>
</feature>
<keyword evidence="1" id="KW-0004">4Fe-4S</keyword>
<dbReference type="GO" id="GO:0016491">
    <property type="term" value="F:oxidoreductase activity"/>
    <property type="evidence" value="ECO:0007669"/>
    <property type="project" value="UniProtKB-KW"/>
</dbReference>
<keyword evidence="3" id="KW-0560">Oxidoreductase</keyword>
<dbReference type="EMBL" id="VUNS01000046">
    <property type="protein sequence ID" value="MST99674.1"/>
    <property type="molecule type" value="Genomic_DNA"/>
</dbReference>
<reference evidence="7 8" key="1">
    <citation type="submission" date="2019-08" db="EMBL/GenBank/DDBJ databases">
        <title>In-depth cultivation of the pig gut microbiome towards novel bacterial diversity and tailored functional studies.</title>
        <authorList>
            <person name="Wylensek D."/>
            <person name="Hitch T.C.A."/>
            <person name="Clavel T."/>
        </authorList>
    </citation>
    <scope>NUCLEOTIDE SEQUENCE [LARGE SCALE GENOMIC DNA]</scope>
    <source>
        <strain evidence="7 8">BBE-744-WT-12</strain>
    </source>
</reference>
<keyword evidence="4" id="KW-0408">Iron</keyword>
<evidence type="ECO:0000313" key="7">
    <source>
        <dbReference type="EMBL" id="MST99674.1"/>
    </source>
</evidence>
<evidence type="ECO:0000256" key="6">
    <source>
        <dbReference type="SAM" id="MobiDB-lite"/>
    </source>
</evidence>
<evidence type="ECO:0000313" key="8">
    <source>
        <dbReference type="Proteomes" id="UP000435649"/>
    </source>
</evidence>
<dbReference type="AlphaFoldDB" id="A0A844G9Q6"/>
<organism evidence="7 8">
    <name type="scientific">Victivallis lenta</name>
    <dbReference type="NCBI Taxonomy" id="2606640"/>
    <lineage>
        <taxon>Bacteria</taxon>
        <taxon>Pseudomonadati</taxon>
        <taxon>Lentisphaerota</taxon>
        <taxon>Lentisphaeria</taxon>
        <taxon>Victivallales</taxon>
        <taxon>Victivallaceae</taxon>
        <taxon>Victivallis</taxon>
    </lineage>
</organism>
<accession>A0A844G9Q6</accession>
<comment type="caution">
    <text evidence="7">The sequence shown here is derived from an EMBL/GenBank/DDBJ whole genome shotgun (WGS) entry which is preliminary data.</text>
</comment>
<dbReference type="SUPFAM" id="SSF51905">
    <property type="entry name" value="FAD/NAD(P)-binding domain"/>
    <property type="match status" value="1"/>
</dbReference>
<dbReference type="PANTHER" id="PTHR43498">
    <property type="entry name" value="FERREDOXIN:COB-COM HETERODISULFIDE REDUCTASE SUBUNIT A"/>
    <property type="match status" value="1"/>
</dbReference>
<gene>
    <name evidence="7" type="ORF">FYJ85_21830</name>
</gene>
<evidence type="ECO:0000256" key="4">
    <source>
        <dbReference type="ARBA" id="ARBA00023004"/>
    </source>
</evidence>
<dbReference type="GO" id="GO:0051539">
    <property type="term" value="F:4 iron, 4 sulfur cluster binding"/>
    <property type="evidence" value="ECO:0007669"/>
    <property type="project" value="UniProtKB-KW"/>
</dbReference>
<proteinExistence type="predicted"/>
<dbReference type="PRINTS" id="PR00411">
    <property type="entry name" value="PNDRDTASEI"/>
</dbReference>
<sequence length="427" mass="46716">MNSKKLFGARKSHDVIVVGGGVAGVAAALAARRLGASVLLLEKRCELGGLATAGLVNLFVPLCNGRGIPIMRGMAEEFLRSSVKFGFDSLNEAWKDGVPEETTNLRYATFFSAKIFALQMVEMLAAEGVDFFFEATVADVELKGGRCTGVSVLCEEGMNFFPGKAVVDASGSSLVFHRAGAETELGKNYFSYHAHSISLEGCACAVERGNIRYALNWQQGGEANLYGKNHPEGMRLFYGDTSENITDYLVANQLRLLEKLKATPRLSRTPVALPSMPQLRTIRRIIGEYTLTNADIYRHFDDSVTALCDSERRDSLYEIPYRSLYDHRFPNLIAAGRNIASAGYLWDVTRVIPPAIVTGQAAGTAAAMAVCAGCSIPALPVEKLQQELARQQVLIHFEDMWIPRERTAGEYSPASQSDPDRQKESAR</sequence>
<keyword evidence="2" id="KW-0479">Metal-binding</keyword>
<dbReference type="InterPro" id="IPR039650">
    <property type="entry name" value="HdrA-like"/>
</dbReference>
<name>A0A844G9Q6_9BACT</name>
<keyword evidence="8" id="KW-1185">Reference proteome</keyword>
<evidence type="ECO:0000256" key="5">
    <source>
        <dbReference type="ARBA" id="ARBA00023014"/>
    </source>
</evidence>
<dbReference type="Gene3D" id="3.50.50.60">
    <property type="entry name" value="FAD/NAD(P)-binding domain"/>
    <property type="match status" value="1"/>
</dbReference>
<keyword evidence="5" id="KW-0411">Iron-sulfur</keyword>
<dbReference type="InterPro" id="IPR008143">
    <property type="entry name" value="Ala_DH/PNT_CS2"/>
</dbReference>
<evidence type="ECO:0000256" key="3">
    <source>
        <dbReference type="ARBA" id="ARBA00023002"/>
    </source>
</evidence>
<dbReference type="InterPro" id="IPR036188">
    <property type="entry name" value="FAD/NAD-bd_sf"/>
</dbReference>
<dbReference type="PANTHER" id="PTHR43498:SF1">
    <property type="entry name" value="COB--COM HETERODISULFIDE REDUCTASE IRON-SULFUR SUBUNIT A"/>
    <property type="match status" value="1"/>
</dbReference>
<evidence type="ECO:0000256" key="2">
    <source>
        <dbReference type="ARBA" id="ARBA00022723"/>
    </source>
</evidence>
<dbReference type="RefSeq" id="WP_154420840.1">
    <property type="nucleotide sequence ID" value="NZ_VUNS01000046.1"/>
</dbReference>
<dbReference type="PROSITE" id="PS00837">
    <property type="entry name" value="ALADH_PNT_2"/>
    <property type="match status" value="1"/>
</dbReference>
<dbReference type="GO" id="GO:0046872">
    <property type="term" value="F:metal ion binding"/>
    <property type="evidence" value="ECO:0007669"/>
    <property type="project" value="UniProtKB-KW"/>
</dbReference>
<evidence type="ECO:0000256" key="1">
    <source>
        <dbReference type="ARBA" id="ARBA00022485"/>
    </source>
</evidence>
<dbReference type="Proteomes" id="UP000435649">
    <property type="component" value="Unassembled WGS sequence"/>
</dbReference>
<protein>
    <submittedName>
        <fullName evidence="7">FAD-dependent oxidoreductase</fullName>
    </submittedName>
</protein>
<dbReference type="Pfam" id="PF12831">
    <property type="entry name" value="FAD_oxidored"/>
    <property type="match status" value="2"/>
</dbReference>